<organism evidence="1 2">
    <name type="scientific">Artomyces pyxidatus</name>
    <dbReference type="NCBI Taxonomy" id="48021"/>
    <lineage>
        <taxon>Eukaryota</taxon>
        <taxon>Fungi</taxon>
        <taxon>Dikarya</taxon>
        <taxon>Basidiomycota</taxon>
        <taxon>Agaricomycotina</taxon>
        <taxon>Agaricomycetes</taxon>
        <taxon>Russulales</taxon>
        <taxon>Auriscalpiaceae</taxon>
        <taxon>Artomyces</taxon>
    </lineage>
</organism>
<reference evidence="1" key="1">
    <citation type="submission" date="2021-03" db="EMBL/GenBank/DDBJ databases">
        <authorList>
            <consortium name="DOE Joint Genome Institute"/>
            <person name="Ahrendt S."/>
            <person name="Looney B.P."/>
            <person name="Miyauchi S."/>
            <person name="Morin E."/>
            <person name="Drula E."/>
            <person name="Courty P.E."/>
            <person name="Chicoki N."/>
            <person name="Fauchery L."/>
            <person name="Kohler A."/>
            <person name="Kuo A."/>
            <person name="Labutti K."/>
            <person name="Pangilinan J."/>
            <person name="Lipzen A."/>
            <person name="Riley R."/>
            <person name="Andreopoulos W."/>
            <person name="He G."/>
            <person name="Johnson J."/>
            <person name="Barry K.W."/>
            <person name="Grigoriev I.V."/>
            <person name="Nagy L."/>
            <person name="Hibbett D."/>
            <person name="Henrissat B."/>
            <person name="Matheny P.B."/>
            <person name="Labbe J."/>
            <person name="Martin F."/>
        </authorList>
    </citation>
    <scope>NUCLEOTIDE SEQUENCE</scope>
    <source>
        <strain evidence="1">HHB10654</strain>
    </source>
</reference>
<dbReference type="Proteomes" id="UP000814140">
    <property type="component" value="Unassembled WGS sequence"/>
</dbReference>
<comment type="caution">
    <text evidence="1">The sequence shown here is derived from an EMBL/GenBank/DDBJ whole genome shotgun (WGS) entry which is preliminary data.</text>
</comment>
<name>A0ACB8T396_9AGAM</name>
<proteinExistence type="predicted"/>
<reference evidence="1" key="2">
    <citation type="journal article" date="2022" name="New Phytol.">
        <title>Evolutionary transition to the ectomycorrhizal habit in the genomes of a hyperdiverse lineage of mushroom-forming fungi.</title>
        <authorList>
            <person name="Looney B."/>
            <person name="Miyauchi S."/>
            <person name="Morin E."/>
            <person name="Drula E."/>
            <person name="Courty P.E."/>
            <person name="Kohler A."/>
            <person name="Kuo A."/>
            <person name="LaButti K."/>
            <person name="Pangilinan J."/>
            <person name="Lipzen A."/>
            <person name="Riley R."/>
            <person name="Andreopoulos W."/>
            <person name="He G."/>
            <person name="Johnson J."/>
            <person name="Nolan M."/>
            <person name="Tritt A."/>
            <person name="Barry K.W."/>
            <person name="Grigoriev I.V."/>
            <person name="Nagy L.G."/>
            <person name="Hibbett D."/>
            <person name="Henrissat B."/>
            <person name="Matheny P.B."/>
            <person name="Labbe J."/>
            <person name="Martin F.M."/>
        </authorList>
    </citation>
    <scope>NUCLEOTIDE SEQUENCE</scope>
    <source>
        <strain evidence="1">HHB10654</strain>
    </source>
</reference>
<gene>
    <name evidence="1" type="ORF">BV25DRAFT_1870166</name>
</gene>
<sequence>MGRSEEKEVSSDEACSLSIGPNTGRTRLQRLTALLKTWGVETHGITPVPLDKRTEKRLYQLFVLWFSNMLSVPTFAAGSIGPAFFSLGIRDSLFIVLGGNLVAVFGPTLGMRAMVQARFSWGYYGAVIPSILNTITLLGYIIISTIAGGQTLAAVSVHLDDTIGIVVISAISLVVCFMGYRAIHLYESVAWLPNLLAFLVMLGVGSKHLVFPSAPPAESAAIVSFLSIICANTITLSPMTPDFGVHHAPAASWKIFLYVYLGCLCASLPGEMLGVVFAASAPAVPAWKAGFDVGNNVGGLFAAVLAMSGGFGKFLTVVVALTIPSGVAPTMYSFGTSFMAITPLFAKIPRYAYALVSTAILLPIAIIGSRRFYNVLVDIISIAGYWCSSFSAIVITDHAIIRRGRWETYISDDWNNPRRLPLGAAALIAFVGSMGIVVPCMSQVWYTGPIAASGTGDIAVYMAFVTAALLYVPLRLVEKKVERRMGRNVQRY</sequence>
<keyword evidence="2" id="KW-1185">Reference proteome</keyword>
<protein>
    <submittedName>
        <fullName evidence="1">Cytosine-purine permease</fullName>
    </submittedName>
</protein>
<evidence type="ECO:0000313" key="2">
    <source>
        <dbReference type="Proteomes" id="UP000814140"/>
    </source>
</evidence>
<evidence type="ECO:0000313" key="1">
    <source>
        <dbReference type="EMBL" id="KAI0062621.1"/>
    </source>
</evidence>
<dbReference type="EMBL" id="MU277206">
    <property type="protein sequence ID" value="KAI0062621.1"/>
    <property type="molecule type" value="Genomic_DNA"/>
</dbReference>
<accession>A0ACB8T396</accession>